<evidence type="ECO:0000259" key="3">
    <source>
        <dbReference type="Pfam" id="PF20446"/>
    </source>
</evidence>
<dbReference type="Proteomes" id="UP000275078">
    <property type="component" value="Unassembled WGS sequence"/>
</dbReference>
<dbReference type="InterPro" id="IPR046833">
    <property type="entry name" value="ABC_N"/>
</dbReference>
<dbReference type="OrthoDB" id="189459at2759"/>
<dbReference type="InterPro" id="IPR046834">
    <property type="entry name" value="ABC_ATPase_C"/>
</dbReference>
<sequence length="673" mass="73336">MSGRGAYYKAKYGGGAKRSSGEYSGGAAARPYRDASQAPMSGEDRAPDLSRGRQTMPLEKLRELLHRLDGKQYGAYKDLYDKSFVFDKPLFELYALSIQGDSFAPPSTFCVEVPLDEHITKLPKDVYKTAHREVIVADYLSRRFQNCIIESHKPLPAARGHSGFNTPKLGSIKIHPCGEAVLPRTSCSVIAKDMKIKFRFFVSLPARGRNILGDRAAFMLCDQVTDIIQTIFKDLDLKDLNEFIRTVETQEYLRNSLDKNGLVAFIANGSILPRGSGVSDKPLANSEAVPFKSPPEYEVAISTPHSGAITGMGIPYGVTVITGGGFHGKSTLLEALQNGIYNYIPGDGRELVVTNQTAVKVRSEDGRAVTNVDITPFITKLPAHGPVKMTPETFTTKDASGSTSLSAAIQESLEVGSKVLLLDEDSCATNLLIRDERMARLNPHDPIIPFVSKVRALYDERKVSTIIVIGGCGAYLSVANRVIGMMNYSALDLTAKSREIVREIPGDLEILPHFGPVQNRKLAGIPHDPHASGRKKVPMVKNRETIVIPNAGGGANTQGKPMPGADANENDVVLDISGVEQLADVGQTRLLAHVLAWASEKMKDGKEPVGLRQIVEYLDARFKSDYGLEQIGGGMVDLVYLRGIDVGSCLSRLRGIRVIREEKQGNDDSLAQL</sequence>
<dbReference type="InterPro" id="IPR019195">
    <property type="entry name" value="ABC_ATPase_put"/>
</dbReference>
<dbReference type="InterPro" id="IPR049069">
    <property type="entry name" value="MRB1590-like_C"/>
</dbReference>
<evidence type="ECO:0000313" key="5">
    <source>
        <dbReference type="EMBL" id="RPA72270.1"/>
    </source>
</evidence>
<proteinExistence type="predicted"/>
<reference evidence="5 6" key="1">
    <citation type="journal article" date="2018" name="Nat. Ecol. Evol.">
        <title>Pezizomycetes genomes reveal the molecular basis of ectomycorrhizal truffle lifestyle.</title>
        <authorList>
            <person name="Murat C."/>
            <person name="Payen T."/>
            <person name="Noel B."/>
            <person name="Kuo A."/>
            <person name="Morin E."/>
            <person name="Chen J."/>
            <person name="Kohler A."/>
            <person name="Krizsan K."/>
            <person name="Balestrini R."/>
            <person name="Da Silva C."/>
            <person name="Montanini B."/>
            <person name="Hainaut M."/>
            <person name="Levati E."/>
            <person name="Barry K.W."/>
            <person name="Belfiori B."/>
            <person name="Cichocki N."/>
            <person name="Clum A."/>
            <person name="Dockter R.B."/>
            <person name="Fauchery L."/>
            <person name="Guy J."/>
            <person name="Iotti M."/>
            <person name="Le Tacon F."/>
            <person name="Lindquist E.A."/>
            <person name="Lipzen A."/>
            <person name="Malagnac F."/>
            <person name="Mello A."/>
            <person name="Molinier V."/>
            <person name="Miyauchi S."/>
            <person name="Poulain J."/>
            <person name="Riccioni C."/>
            <person name="Rubini A."/>
            <person name="Sitrit Y."/>
            <person name="Splivallo R."/>
            <person name="Traeger S."/>
            <person name="Wang M."/>
            <person name="Zifcakova L."/>
            <person name="Wipf D."/>
            <person name="Zambonelli A."/>
            <person name="Paolocci F."/>
            <person name="Nowrousian M."/>
            <person name="Ottonello S."/>
            <person name="Baldrian P."/>
            <person name="Spatafora J.W."/>
            <person name="Henrissat B."/>
            <person name="Nagy L.G."/>
            <person name="Aury J.M."/>
            <person name="Wincker P."/>
            <person name="Grigoriev I.V."/>
            <person name="Bonfante P."/>
            <person name="Martin F.M."/>
        </authorList>
    </citation>
    <scope>NUCLEOTIDE SEQUENCE [LARGE SCALE GENOMIC DNA]</scope>
    <source>
        <strain evidence="5 6">RN42</strain>
    </source>
</reference>
<feature type="region of interest" description="Disordered" evidence="1">
    <location>
        <begin position="11"/>
        <end position="53"/>
    </location>
</feature>
<gene>
    <name evidence="5" type="ORF">BJ508DRAFT_419554</name>
</gene>
<evidence type="ECO:0000259" key="4">
    <source>
        <dbReference type="Pfam" id="PF21117"/>
    </source>
</evidence>
<dbReference type="STRING" id="1160509.A0A3N4HK25"/>
<feature type="domain" description="MRB1590-like C-terminal" evidence="4">
    <location>
        <begin position="574"/>
        <end position="658"/>
    </location>
</feature>
<name>A0A3N4HK25_ASCIM</name>
<feature type="domain" description="ATPase of the ABC class C-terminal" evidence="2">
    <location>
        <begin position="238"/>
        <end position="506"/>
    </location>
</feature>
<dbReference type="PANTHER" id="PTHR38149:SF1">
    <property type="entry name" value="ATPASE"/>
    <property type="match status" value="1"/>
</dbReference>
<dbReference type="EMBL" id="ML119869">
    <property type="protein sequence ID" value="RPA72270.1"/>
    <property type="molecule type" value="Genomic_DNA"/>
</dbReference>
<protein>
    <recommendedName>
        <fullName evidence="7">ATPase of the ABC class</fullName>
    </recommendedName>
</protein>
<evidence type="ECO:0008006" key="7">
    <source>
        <dbReference type="Google" id="ProtNLM"/>
    </source>
</evidence>
<dbReference type="Pfam" id="PF21117">
    <property type="entry name" value="MRB1590_C"/>
    <property type="match status" value="1"/>
</dbReference>
<evidence type="ECO:0000313" key="6">
    <source>
        <dbReference type="Proteomes" id="UP000275078"/>
    </source>
</evidence>
<dbReference type="Pfam" id="PF20446">
    <property type="entry name" value="ABC_N"/>
    <property type="match status" value="1"/>
</dbReference>
<organism evidence="5 6">
    <name type="scientific">Ascobolus immersus RN42</name>
    <dbReference type="NCBI Taxonomy" id="1160509"/>
    <lineage>
        <taxon>Eukaryota</taxon>
        <taxon>Fungi</taxon>
        <taxon>Dikarya</taxon>
        <taxon>Ascomycota</taxon>
        <taxon>Pezizomycotina</taxon>
        <taxon>Pezizomycetes</taxon>
        <taxon>Pezizales</taxon>
        <taxon>Ascobolaceae</taxon>
        <taxon>Ascobolus</taxon>
    </lineage>
</organism>
<keyword evidence="6" id="KW-1185">Reference proteome</keyword>
<evidence type="ECO:0000256" key="1">
    <source>
        <dbReference type="SAM" id="MobiDB-lite"/>
    </source>
</evidence>
<dbReference type="Pfam" id="PF09818">
    <property type="entry name" value="ABC_ATPase"/>
    <property type="match status" value="1"/>
</dbReference>
<accession>A0A3N4HK25</accession>
<feature type="domain" description="ATPase of the ABC class N-terminal" evidence="3">
    <location>
        <begin position="59"/>
        <end position="231"/>
    </location>
</feature>
<dbReference type="AlphaFoldDB" id="A0A3N4HK25"/>
<dbReference type="PANTHER" id="PTHR38149">
    <property type="entry name" value="ATPASE"/>
    <property type="match status" value="1"/>
</dbReference>
<feature type="compositionally biased region" description="Basic and acidic residues" evidence="1">
    <location>
        <begin position="42"/>
        <end position="51"/>
    </location>
</feature>
<evidence type="ECO:0000259" key="2">
    <source>
        <dbReference type="Pfam" id="PF09818"/>
    </source>
</evidence>